<evidence type="ECO:0000313" key="2">
    <source>
        <dbReference type="EMBL" id="ACU73020.1"/>
    </source>
</evidence>
<dbReference type="EMBL" id="CP001700">
    <property type="protein sequence ID" value="ACU73020.1"/>
    <property type="molecule type" value="Genomic_DNA"/>
</dbReference>
<dbReference type="InterPro" id="IPR046366">
    <property type="entry name" value="MPAB"/>
</dbReference>
<organism evidence="2 3">
    <name type="scientific">Catenulispora acidiphila (strain DSM 44928 / JCM 14897 / NBRC 102108 / NRRL B-24433 / ID139908)</name>
    <dbReference type="NCBI Taxonomy" id="479433"/>
    <lineage>
        <taxon>Bacteria</taxon>
        <taxon>Bacillati</taxon>
        <taxon>Actinomycetota</taxon>
        <taxon>Actinomycetes</taxon>
        <taxon>Catenulisporales</taxon>
        <taxon>Catenulisporaceae</taxon>
        <taxon>Catenulispora</taxon>
    </lineage>
</organism>
<sequence length="283" mass="31889">MRNRDLDRLTYLRTLDPVGDHEEIYRTVAQFEFGWETMLGLNLAFYRTFGIPAIAELLYSTGEMTERTRKRADDTGLLMYELITHGLEAERGRAAVKRLNQIHRRFTIGADDYRYVLATFVVVPTRWIDRSGWRALCCHERTATVEFYRRLGELMHVTDIPASYAGFEHVLDTYEAEHFAHTAAAEALMAATRGLFAGRLPERLKGLAGPVADTLLSPPLREAVGAPTPALPVRLLVSGLIRLRASAEAWKAPRTEPYITLGTAHSYPEGYQVQELGPETVEP</sequence>
<dbReference type="eggNOG" id="COG3662">
    <property type="taxonomic scope" value="Bacteria"/>
</dbReference>
<dbReference type="Proteomes" id="UP000000851">
    <property type="component" value="Chromosome"/>
</dbReference>
<gene>
    <name evidence="2" type="ordered locus">Caci_4156</name>
</gene>
<dbReference type="InterPro" id="IPR018713">
    <property type="entry name" value="MPAB/Lcp_cat_dom"/>
</dbReference>
<dbReference type="Pfam" id="PF09995">
    <property type="entry name" value="MPAB_Lcp_cat"/>
    <property type="match status" value="1"/>
</dbReference>
<reference evidence="2 3" key="1">
    <citation type="journal article" date="2009" name="Stand. Genomic Sci.">
        <title>Complete genome sequence of Catenulispora acidiphila type strain (ID 139908).</title>
        <authorList>
            <person name="Copeland A."/>
            <person name="Lapidus A."/>
            <person name="Glavina Del Rio T."/>
            <person name="Nolan M."/>
            <person name="Lucas S."/>
            <person name="Chen F."/>
            <person name="Tice H."/>
            <person name="Cheng J.F."/>
            <person name="Bruce D."/>
            <person name="Goodwin L."/>
            <person name="Pitluck S."/>
            <person name="Mikhailova N."/>
            <person name="Pati A."/>
            <person name="Ivanova N."/>
            <person name="Mavromatis K."/>
            <person name="Chen A."/>
            <person name="Palaniappan K."/>
            <person name="Chain P."/>
            <person name="Land M."/>
            <person name="Hauser L."/>
            <person name="Chang Y.J."/>
            <person name="Jeffries C.D."/>
            <person name="Chertkov O."/>
            <person name="Brettin T."/>
            <person name="Detter J.C."/>
            <person name="Han C."/>
            <person name="Ali Z."/>
            <person name="Tindall B.J."/>
            <person name="Goker M."/>
            <person name="Bristow J."/>
            <person name="Eisen J.A."/>
            <person name="Markowitz V."/>
            <person name="Hugenholtz P."/>
            <person name="Kyrpides N.C."/>
            <person name="Klenk H.P."/>
        </authorList>
    </citation>
    <scope>NUCLEOTIDE SEQUENCE [LARGE SCALE GENOMIC DNA]</scope>
    <source>
        <strain evidence="3">DSM 44928 / JCM 14897 / NBRC 102108 / NRRL B-24433 / ID139908</strain>
    </source>
</reference>
<accession>C7QHX5</accession>
<dbReference type="PANTHER" id="PTHR36124">
    <property type="match status" value="1"/>
</dbReference>
<name>C7QHX5_CATAD</name>
<feature type="domain" description="ER-bound oxygenase mpaB/mpaB'/Rubber oxygenase catalytic" evidence="1">
    <location>
        <begin position="63"/>
        <end position="234"/>
    </location>
</feature>
<evidence type="ECO:0000313" key="3">
    <source>
        <dbReference type="Proteomes" id="UP000000851"/>
    </source>
</evidence>
<dbReference type="OrthoDB" id="836517at2"/>
<dbReference type="InParanoid" id="C7QHX5"/>
<dbReference type="HOGENOM" id="CLU_039076_1_0_11"/>
<keyword evidence="3" id="KW-1185">Reference proteome</keyword>
<dbReference type="STRING" id="479433.Caci_4156"/>
<dbReference type="GO" id="GO:0016491">
    <property type="term" value="F:oxidoreductase activity"/>
    <property type="evidence" value="ECO:0007669"/>
    <property type="project" value="InterPro"/>
</dbReference>
<dbReference type="PANTHER" id="PTHR36124:SF1">
    <property type="entry name" value="ER-BOUND OXYGENASE MPAB_MPAB'_RUBBER OXYGENASE CATALYTIC DOMAIN-CONTAINING PROTEIN"/>
    <property type="match status" value="1"/>
</dbReference>
<evidence type="ECO:0000259" key="1">
    <source>
        <dbReference type="Pfam" id="PF09995"/>
    </source>
</evidence>
<dbReference type="AlphaFoldDB" id="C7QHX5"/>
<dbReference type="RefSeq" id="WP_015792749.1">
    <property type="nucleotide sequence ID" value="NC_013131.1"/>
</dbReference>
<dbReference type="KEGG" id="cai:Caci_4156"/>
<protein>
    <recommendedName>
        <fullName evidence="1">ER-bound oxygenase mpaB/mpaB'/Rubber oxygenase catalytic domain-containing protein</fullName>
    </recommendedName>
</protein>
<proteinExistence type="predicted"/>